<protein>
    <submittedName>
        <fullName evidence="2">Uncharacterized protein</fullName>
    </submittedName>
</protein>
<gene>
    <name evidence="2" type="ORF">EZS28_012717</name>
</gene>
<keyword evidence="1" id="KW-0812">Transmembrane</keyword>
<comment type="caution">
    <text evidence="2">The sequence shown here is derived from an EMBL/GenBank/DDBJ whole genome shotgun (WGS) entry which is preliminary data.</text>
</comment>
<dbReference type="AlphaFoldDB" id="A0A5J4WA46"/>
<feature type="transmembrane region" description="Helical" evidence="1">
    <location>
        <begin position="139"/>
        <end position="160"/>
    </location>
</feature>
<feature type="transmembrane region" description="Helical" evidence="1">
    <location>
        <begin position="70"/>
        <end position="91"/>
    </location>
</feature>
<keyword evidence="1" id="KW-1133">Transmembrane helix</keyword>
<organism evidence="2 3">
    <name type="scientific">Streblomastix strix</name>
    <dbReference type="NCBI Taxonomy" id="222440"/>
    <lineage>
        <taxon>Eukaryota</taxon>
        <taxon>Metamonada</taxon>
        <taxon>Preaxostyla</taxon>
        <taxon>Oxymonadida</taxon>
        <taxon>Streblomastigidae</taxon>
        <taxon>Streblomastix</taxon>
    </lineage>
</organism>
<dbReference type="EMBL" id="SNRW01002768">
    <property type="protein sequence ID" value="KAA6391757.1"/>
    <property type="molecule type" value="Genomic_DNA"/>
</dbReference>
<proteinExistence type="predicted"/>
<evidence type="ECO:0000256" key="1">
    <source>
        <dbReference type="SAM" id="Phobius"/>
    </source>
</evidence>
<feature type="transmembrane region" description="Helical" evidence="1">
    <location>
        <begin position="28"/>
        <end position="50"/>
    </location>
</feature>
<keyword evidence="1" id="KW-0472">Membrane</keyword>
<evidence type="ECO:0000313" key="2">
    <source>
        <dbReference type="EMBL" id="KAA6391757.1"/>
    </source>
</evidence>
<evidence type="ECO:0000313" key="3">
    <source>
        <dbReference type="Proteomes" id="UP000324800"/>
    </source>
</evidence>
<accession>A0A5J4WA46</accession>
<sequence length="194" mass="22285">MYPKQIQNKAQNQIQAKMKMMMKITHKVKVTAVVAVLLAQAVLLRILIMIKQILHIDEDENDDGISEKGFFISGLLTTVIILLVLIAYGIVQEVLFLLKRVPIEMIIGEQPNVDLNGGFPDRIHLDPEELELYGQRVKMLFVILIPTIFMSVIANISWVGQSILRTWGLRHRGKRILERDVYTDWLISELKVKK</sequence>
<dbReference type="Proteomes" id="UP000324800">
    <property type="component" value="Unassembled WGS sequence"/>
</dbReference>
<name>A0A5J4WA46_9EUKA</name>
<reference evidence="2 3" key="1">
    <citation type="submission" date="2019-03" db="EMBL/GenBank/DDBJ databases">
        <title>Single cell metagenomics reveals metabolic interactions within the superorganism composed of flagellate Streblomastix strix and complex community of Bacteroidetes bacteria on its surface.</title>
        <authorList>
            <person name="Treitli S.C."/>
            <person name="Kolisko M."/>
            <person name="Husnik F."/>
            <person name="Keeling P."/>
            <person name="Hampl V."/>
        </authorList>
    </citation>
    <scope>NUCLEOTIDE SEQUENCE [LARGE SCALE GENOMIC DNA]</scope>
    <source>
        <strain evidence="2">ST1C</strain>
    </source>
</reference>